<sequence length="112" mass="13047">MRVMNIHHRKICVNADLNGLGNDYGKKRILCTWWDLEGVVHYELLKSSETVNSARYQQQIVNLSHTLIVKRPQWVMLPTLPPDNATPNTSKLVNKYVKRLCLEVLYYITSIH</sequence>
<dbReference type="Pfam" id="PF01359">
    <property type="entry name" value="Transposase_1"/>
    <property type="match status" value="1"/>
</dbReference>
<dbReference type="AlphaFoldDB" id="A0A4Y2V1B3"/>
<dbReference type="Gene3D" id="3.30.420.10">
    <property type="entry name" value="Ribonuclease H-like superfamily/Ribonuclease H"/>
    <property type="match status" value="1"/>
</dbReference>
<dbReference type="PANTHER" id="PTHR46060:SF1">
    <property type="entry name" value="MARINER MOS1 TRANSPOSASE-LIKE PROTEIN"/>
    <property type="match status" value="1"/>
</dbReference>
<dbReference type="PANTHER" id="PTHR46060">
    <property type="entry name" value="MARINER MOS1 TRANSPOSASE-LIKE PROTEIN"/>
    <property type="match status" value="1"/>
</dbReference>
<keyword evidence="2" id="KW-1185">Reference proteome</keyword>
<evidence type="ECO:0000313" key="2">
    <source>
        <dbReference type="Proteomes" id="UP000499080"/>
    </source>
</evidence>
<proteinExistence type="predicted"/>
<protein>
    <recommendedName>
        <fullName evidence="3">Mariner Mos1 transposase</fullName>
    </recommendedName>
</protein>
<evidence type="ECO:0008006" key="3">
    <source>
        <dbReference type="Google" id="ProtNLM"/>
    </source>
</evidence>
<dbReference type="InterPro" id="IPR001888">
    <property type="entry name" value="Transposase_1"/>
</dbReference>
<dbReference type="InterPro" id="IPR036397">
    <property type="entry name" value="RNaseH_sf"/>
</dbReference>
<accession>A0A4Y2V1B3</accession>
<dbReference type="GO" id="GO:0003676">
    <property type="term" value="F:nucleic acid binding"/>
    <property type="evidence" value="ECO:0007669"/>
    <property type="project" value="InterPro"/>
</dbReference>
<dbReference type="OrthoDB" id="8028980at2759"/>
<dbReference type="Proteomes" id="UP000499080">
    <property type="component" value="Unassembled WGS sequence"/>
</dbReference>
<dbReference type="EMBL" id="BGPR01042034">
    <property type="protein sequence ID" value="GBO18418.1"/>
    <property type="molecule type" value="Genomic_DNA"/>
</dbReference>
<comment type="caution">
    <text evidence="1">The sequence shown here is derived from an EMBL/GenBank/DDBJ whole genome shotgun (WGS) entry which is preliminary data.</text>
</comment>
<dbReference type="InterPro" id="IPR052709">
    <property type="entry name" value="Transposase-MT_Hybrid"/>
</dbReference>
<gene>
    <name evidence="1" type="ORF">AVEN_217779_1</name>
</gene>
<name>A0A4Y2V1B3_ARAVE</name>
<organism evidence="1 2">
    <name type="scientific">Araneus ventricosus</name>
    <name type="common">Orbweaver spider</name>
    <name type="synonym">Epeira ventricosa</name>
    <dbReference type="NCBI Taxonomy" id="182803"/>
    <lineage>
        <taxon>Eukaryota</taxon>
        <taxon>Metazoa</taxon>
        <taxon>Ecdysozoa</taxon>
        <taxon>Arthropoda</taxon>
        <taxon>Chelicerata</taxon>
        <taxon>Arachnida</taxon>
        <taxon>Araneae</taxon>
        <taxon>Araneomorphae</taxon>
        <taxon>Entelegynae</taxon>
        <taxon>Araneoidea</taxon>
        <taxon>Araneidae</taxon>
        <taxon>Araneus</taxon>
    </lineage>
</organism>
<reference evidence="1 2" key="1">
    <citation type="journal article" date="2019" name="Sci. Rep.">
        <title>Orb-weaving spider Araneus ventricosus genome elucidates the spidroin gene catalogue.</title>
        <authorList>
            <person name="Kono N."/>
            <person name="Nakamura H."/>
            <person name="Ohtoshi R."/>
            <person name="Moran D.A.P."/>
            <person name="Shinohara A."/>
            <person name="Yoshida Y."/>
            <person name="Fujiwara M."/>
            <person name="Mori M."/>
            <person name="Tomita M."/>
            <person name="Arakawa K."/>
        </authorList>
    </citation>
    <scope>NUCLEOTIDE SEQUENCE [LARGE SCALE GENOMIC DNA]</scope>
</reference>
<evidence type="ECO:0000313" key="1">
    <source>
        <dbReference type="EMBL" id="GBO18418.1"/>
    </source>
</evidence>